<keyword evidence="3" id="KW-1185">Reference proteome</keyword>
<dbReference type="InterPro" id="IPR029063">
    <property type="entry name" value="SAM-dependent_MTases_sf"/>
</dbReference>
<gene>
    <name evidence="2" type="ORF">TPA0910_64240</name>
</gene>
<accession>A0ABQ3U8Q8</accession>
<proteinExistence type="predicted"/>
<feature type="region of interest" description="Disordered" evidence="1">
    <location>
        <begin position="1"/>
        <end position="120"/>
    </location>
</feature>
<reference evidence="2" key="1">
    <citation type="submission" date="2024-05" db="EMBL/GenBank/DDBJ databases">
        <title>Whole genome shotgun sequence of Streptomyces hygroscopicus NBRC 113678.</title>
        <authorList>
            <person name="Komaki H."/>
            <person name="Tamura T."/>
        </authorList>
    </citation>
    <scope>NUCLEOTIDE SEQUENCE</scope>
    <source>
        <strain evidence="2">N11-34</strain>
    </source>
</reference>
<protein>
    <recommendedName>
        <fullName evidence="4">Methyltransferase type 11</fullName>
    </recommendedName>
</protein>
<evidence type="ECO:0000313" key="3">
    <source>
        <dbReference type="Proteomes" id="UP001054854"/>
    </source>
</evidence>
<organism evidence="2 3">
    <name type="scientific">Streptomyces hygroscopicus</name>
    <dbReference type="NCBI Taxonomy" id="1912"/>
    <lineage>
        <taxon>Bacteria</taxon>
        <taxon>Bacillati</taxon>
        <taxon>Actinomycetota</taxon>
        <taxon>Actinomycetes</taxon>
        <taxon>Kitasatosporales</taxon>
        <taxon>Streptomycetaceae</taxon>
        <taxon>Streptomyces</taxon>
        <taxon>Streptomyces violaceusniger group</taxon>
    </lineage>
</organism>
<dbReference type="EMBL" id="BNEK01000005">
    <property type="protein sequence ID" value="GHJ31991.1"/>
    <property type="molecule type" value="Genomic_DNA"/>
</dbReference>
<evidence type="ECO:0000313" key="2">
    <source>
        <dbReference type="EMBL" id="GHJ31991.1"/>
    </source>
</evidence>
<dbReference type="RefSeq" id="WP_372499006.1">
    <property type="nucleotide sequence ID" value="NZ_BNEK01000005.1"/>
</dbReference>
<dbReference type="CDD" id="cd02440">
    <property type="entry name" value="AdoMet_MTases"/>
    <property type="match status" value="1"/>
</dbReference>
<comment type="caution">
    <text evidence="2">The sequence shown here is derived from an EMBL/GenBank/DDBJ whole genome shotgun (WGS) entry which is preliminary data.</text>
</comment>
<dbReference type="SUPFAM" id="SSF53335">
    <property type="entry name" value="S-adenosyl-L-methionine-dependent methyltransferases"/>
    <property type="match status" value="1"/>
</dbReference>
<dbReference type="Gene3D" id="3.40.50.150">
    <property type="entry name" value="Vaccinia Virus protein VP39"/>
    <property type="match status" value="1"/>
</dbReference>
<name>A0ABQ3U8Q8_STRHY</name>
<feature type="compositionally biased region" description="Basic and acidic residues" evidence="1">
    <location>
        <begin position="26"/>
        <end position="36"/>
    </location>
</feature>
<sequence>MGSSGGPGREPAARPGPPGAASGKSDAAHAAHDGHRAPSRKPSQKTTPSDEHTAPPGENTAPPGENTAPPGENTAPPGENTAAHGTPAAPSGEHTQPRGKHTALPSEQATPPWRADPYTRALRTGRGPLFLRRADGWTLPLDVERWCAEADAADRTVLSRCQGAVLDIGCGPGRLVTALAPLGRPCLGIDVSPAAVARTVGGGGAALCRSVFEPLPGEGRWGTALLIDGNIGIGGDPRALLARVGRLVAPGGQLLAEVVAADVDERVLVRVDDGRGGVGTAFPWARVGAPALRRHARAAGWTAVERWTALGRHFMALRRVRNGDGVPTVPTPPAPPTTARTG</sequence>
<dbReference type="Proteomes" id="UP001054854">
    <property type="component" value="Unassembled WGS sequence"/>
</dbReference>
<evidence type="ECO:0008006" key="4">
    <source>
        <dbReference type="Google" id="ProtNLM"/>
    </source>
</evidence>
<dbReference type="Pfam" id="PF13489">
    <property type="entry name" value="Methyltransf_23"/>
    <property type="match status" value="1"/>
</dbReference>
<feature type="region of interest" description="Disordered" evidence="1">
    <location>
        <begin position="322"/>
        <end position="342"/>
    </location>
</feature>
<evidence type="ECO:0000256" key="1">
    <source>
        <dbReference type="SAM" id="MobiDB-lite"/>
    </source>
</evidence>